<dbReference type="Proteomes" id="UP000685013">
    <property type="component" value="Chromosome 19"/>
</dbReference>
<dbReference type="PROSITE" id="PS50228">
    <property type="entry name" value="SUEL_LECTIN"/>
    <property type="match status" value="1"/>
</dbReference>
<dbReference type="EC" id="3.2.1.23" evidence="4"/>
<dbReference type="Pfam" id="PF01301">
    <property type="entry name" value="Glyco_hydro_35"/>
    <property type="match status" value="2"/>
</dbReference>
<keyword evidence="7" id="KW-0732">Signal</keyword>
<evidence type="ECO:0000259" key="12">
    <source>
        <dbReference type="PROSITE" id="PS50228"/>
    </source>
</evidence>
<dbReference type="Pfam" id="PF17834">
    <property type="entry name" value="GHD"/>
    <property type="match status" value="1"/>
</dbReference>
<gene>
    <name evidence="13" type="primary">BGAL13</name>
    <name evidence="13" type="ORF">SDJN03_28836</name>
</gene>
<keyword evidence="10" id="KW-0326">Glycosidase</keyword>
<comment type="catalytic activity">
    <reaction evidence="1">
        <text>Hydrolysis of terminal non-reducing beta-D-galactose residues in beta-D-galactosides.</text>
        <dbReference type="EC" id="3.2.1.23"/>
    </reaction>
</comment>
<comment type="subcellular location">
    <subcellularLocation>
        <location evidence="2">Secreted</location>
        <location evidence="2">Extracellular space</location>
        <location evidence="2">Apoplast</location>
    </subcellularLocation>
</comment>
<dbReference type="InterPro" id="IPR001944">
    <property type="entry name" value="Glycoside_Hdrlase_35"/>
</dbReference>
<dbReference type="GO" id="GO:0048046">
    <property type="term" value="C:apoplast"/>
    <property type="evidence" value="ECO:0007669"/>
    <property type="project" value="UniProtKB-SubCell"/>
</dbReference>
<dbReference type="GO" id="GO:0004565">
    <property type="term" value="F:beta-galactosidase activity"/>
    <property type="evidence" value="ECO:0007669"/>
    <property type="project" value="UniProtKB-EC"/>
</dbReference>
<dbReference type="InterPro" id="IPR019801">
    <property type="entry name" value="Glyco_hydro_35_CS"/>
</dbReference>
<dbReference type="GO" id="GO:0005975">
    <property type="term" value="P:carbohydrate metabolic process"/>
    <property type="evidence" value="ECO:0007669"/>
    <property type="project" value="InterPro"/>
</dbReference>
<dbReference type="InterPro" id="IPR048913">
    <property type="entry name" value="BetaGal_gal-bd"/>
</dbReference>
<keyword evidence="9" id="KW-0325">Glycoprotein</keyword>
<keyword evidence="5" id="KW-0052">Apoplast</keyword>
<evidence type="ECO:0000313" key="14">
    <source>
        <dbReference type="Proteomes" id="UP000685013"/>
    </source>
</evidence>
<evidence type="ECO:0000256" key="6">
    <source>
        <dbReference type="ARBA" id="ARBA00022525"/>
    </source>
</evidence>
<dbReference type="PROSITE" id="PS01182">
    <property type="entry name" value="GLYCOSYL_HYDROL_F35"/>
    <property type="match status" value="1"/>
</dbReference>
<accession>A0AAV6LXT7</accession>
<dbReference type="InterPro" id="IPR000922">
    <property type="entry name" value="Lectin_gal-bd_dom"/>
</dbReference>
<evidence type="ECO:0000256" key="4">
    <source>
        <dbReference type="ARBA" id="ARBA00012756"/>
    </source>
</evidence>
<evidence type="ECO:0000256" key="8">
    <source>
        <dbReference type="ARBA" id="ARBA00022801"/>
    </source>
</evidence>
<protein>
    <recommendedName>
        <fullName evidence="4">beta-galactosidase</fullName>
        <ecNumber evidence="4">3.2.1.23</ecNumber>
    </recommendedName>
</protein>
<evidence type="ECO:0000256" key="1">
    <source>
        <dbReference type="ARBA" id="ARBA00001412"/>
    </source>
</evidence>
<evidence type="ECO:0000256" key="9">
    <source>
        <dbReference type="ARBA" id="ARBA00023180"/>
    </source>
</evidence>
<evidence type="ECO:0000256" key="7">
    <source>
        <dbReference type="ARBA" id="ARBA00022729"/>
    </source>
</evidence>
<dbReference type="Pfam" id="PF21467">
    <property type="entry name" value="BetaGal_gal-bd"/>
    <property type="match status" value="1"/>
</dbReference>
<evidence type="ECO:0000256" key="5">
    <source>
        <dbReference type="ARBA" id="ARBA00022523"/>
    </source>
</evidence>
<keyword evidence="6" id="KW-0964">Secreted</keyword>
<feature type="non-terminal residue" evidence="13">
    <location>
        <position position="1"/>
    </location>
</feature>
<dbReference type="EMBL" id="JAGKQH010000019">
    <property type="protein sequence ID" value="KAG6572108.1"/>
    <property type="molecule type" value="Genomic_DNA"/>
</dbReference>
<keyword evidence="8" id="KW-0378">Hydrolase</keyword>
<dbReference type="PANTHER" id="PTHR23421">
    <property type="entry name" value="BETA-GALACTOSIDASE RELATED"/>
    <property type="match status" value="1"/>
</dbReference>
<evidence type="ECO:0000313" key="13">
    <source>
        <dbReference type="EMBL" id="KAG6572108.1"/>
    </source>
</evidence>
<feature type="domain" description="SUEL-type lectin" evidence="12">
    <location>
        <begin position="548"/>
        <end position="627"/>
    </location>
</feature>
<dbReference type="FunFam" id="2.60.120.260:FF:000050">
    <property type="entry name" value="Beta-galactosidase"/>
    <property type="match status" value="1"/>
</dbReference>
<evidence type="ECO:0000256" key="10">
    <source>
        <dbReference type="ARBA" id="ARBA00023295"/>
    </source>
</evidence>
<dbReference type="AlphaFoldDB" id="A0AAV6LXT7"/>
<evidence type="ECO:0000256" key="11">
    <source>
        <dbReference type="RuleBase" id="RU003679"/>
    </source>
</evidence>
<dbReference type="InterPro" id="IPR031330">
    <property type="entry name" value="Gly_Hdrlase_35_cat"/>
</dbReference>
<evidence type="ECO:0000256" key="3">
    <source>
        <dbReference type="ARBA" id="ARBA00009809"/>
    </source>
</evidence>
<sequence>MAKSSEPRDSSSVPRISPEMWPDILEKAKRGGLNVIQTYVFWNIHEPVEGQMRSFHCIFRGLPYWLREKPNIIFRSYNAPFKNYMKKFVTMIIDMMKENKLFASQGGPIVLAQIENEYNHVQLAYDELGLQREPKWGHLRDVHKALNLCKKPLLWGTPRTQVMGKGLEARIYEKPGTNICAAFLANNDTKFAQTVNFGGRDYLLPPRSISVLPDCTTVVYNTQTIVSQHNARNFVPSKVATNFQWKMYSEPVPTVEHVPVNNKIPLELYTLLKDTTDYGWYTTSIELDIEDVSKRPDILPVIRIASLGHAMLVYVNGEYIGGAHGSHEEKNFVFQKSVPFKAGLNHIALLGTLVGLPDSGAYMEHRFAGPRSITILGLNTGTLDVSKNGWGHQVGLNGERNKIFTEEGSQKFDWSDIKEQKSALTWYKTYFDAPEGNDPVAIRMNKMGKGQVWVNGQSIGRYWMSYLSPLRQPTQADYHIPRSFIKPKQNLLLILEEEPLTPEKVEIVLVNRDTICSYITQYHPPNVKSWERKNKQFRAVVDDVKSGAHLRCPDQKKIAAIEFASFGEPIGVCGNYEHGKCNSAAETQKLVEQYCLGKDSCSVPLDAFSNFKSECDGKTIAIQAKCSV</sequence>
<reference evidence="13 14" key="1">
    <citation type="journal article" date="2021" name="Hortic Res">
        <title>The domestication of Cucurbita argyrosperma as revealed by the genome of its wild relative.</title>
        <authorList>
            <person name="Barrera-Redondo J."/>
            <person name="Sanchez-de la Vega G."/>
            <person name="Aguirre-Liguori J.A."/>
            <person name="Castellanos-Morales G."/>
            <person name="Gutierrez-Guerrero Y.T."/>
            <person name="Aguirre-Dugua X."/>
            <person name="Aguirre-Planter E."/>
            <person name="Tenaillon M.I."/>
            <person name="Lira-Saade R."/>
            <person name="Eguiarte L.E."/>
        </authorList>
    </citation>
    <scope>NUCLEOTIDE SEQUENCE [LARGE SCALE GENOMIC DNA]</scope>
    <source>
        <strain evidence="13">JBR-2021</strain>
    </source>
</reference>
<dbReference type="InterPro" id="IPR041392">
    <property type="entry name" value="GHD"/>
</dbReference>
<comment type="similarity">
    <text evidence="3 11">Belongs to the glycosyl hydrolase 35 family.</text>
</comment>
<dbReference type="CDD" id="cd22842">
    <property type="entry name" value="Gal_Rha_Lectin_BGal"/>
    <property type="match status" value="1"/>
</dbReference>
<name>A0AAV6LXT7_9ROSI</name>
<dbReference type="GO" id="GO:0030246">
    <property type="term" value="F:carbohydrate binding"/>
    <property type="evidence" value="ECO:0007669"/>
    <property type="project" value="InterPro"/>
</dbReference>
<organism evidence="13 14">
    <name type="scientific">Cucurbita argyrosperma subsp. sororia</name>
    <dbReference type="NCBI Taxonomy" id="37648"/>
    <lineage>
        <taxon>Eukaryota</taxon>
        <taxon>Viridiplantae</taxon>
        <taxon>Streptophyta</taxon>
        <taxon>Embryophyta</taxon>
        <taxon>Tracheophyta</taxon>
        <taxon>Spermatophyta</taxon>
        <taxon>Magnoliopsida</taxon>
        <taxon>eudicotyledons</taxon>
        <taxon>Gunneridae</taxon>
        <taxon>Pentapetalae</taxon>
        <taxon>rosids</taxon>
        <taxon>fabids</taxon>
        <taxon>Cucurbitales</taxon>
        <taxon>Cucurbitaceae</taxon>
        <taxon>Cucurbiteae</taxon>
        <taxon>Cucurbita</taxon>
    </lineage>
</organism>
<evidence type="ECO:0000256" key="2">
    <source>
        <dbReference type="ARBA" id="ARBA00004271"/>
    </source>
</evidence>
<comment type="caution">
    <text evidence="13">The sequence shown here is derived from an EMBL/GenBank/DDBJ whole genome shotgun (WGS) entry which is preliminary data.</text>
</comment>
<keyword evidence="14" id="KW-1185">Reference proteome</keyword>
<dbReference type="Pfam" id="PF02140">
    <property type="entry name" value="SUEL_Lectin"/>
    <property type="match status" value="1"/>
</dbReference>
<proteinExistence type="inferred from homology"/>